<organism evidence="2 3">
    <name type="scientific">Streptomyces mesophilus</name>
    <dbReference type="NCBI Taxonomy" id="1775132"/>
    <lineage>
        <taxon>Bacteria</taxon>
        <taxon>Bacillati</taxon>
        <taxon>Actinomycetota</taxon>
        <taxon>Actinomycetes</taxon>
        <taxon>Kitasatosporales</taxon>
        <taxon>Streptomycetaceae</taxon>
        <taxon>Streptomyces</taxon>
    </lineage>
</organism>
<name>A0A6G4XPX9_9ACTN</name>
<dbReference type="EMBL" id="JAAKZW010000161">
    <property type="protein sequence ID" value="NGO79605.1"/>
    <property type="molecule type" value="Genomic_DNA"/>
</dbReference>
<feature type="chain" id="PRO_5026176970" evidence="1">
    <location>
        <begin position="29"/>
        <end position="147"/>
    </location>
</feature>
<sequence>MTRSTRLRGYVLAVALLVPALGGTTAFAAGPGPGTGQHAQVPRKVAGTWISPRGGAERAYERRITFERDGRFTMQDLVAPCPPKVQCVWSGIVDIDGTYRVEKGEVLLTYAVVGGQGVSELPAGFEVAGPYLVQKLDGYSRAVYVKA</sequence>
<dbReference type="RefSeq" id="WP_165335045.1">
    <property type="nucleotide sequence ID" value="NZ_JAAKZW010000161.1"/>
</dbReference>
<dbReference type="Proteomes" id="UP000481109">
    <property type="component" value="Unassembled WGS sequence"/>
</dbReference>
<accession>A0A6G4XPX9</accession>
<proteinExistence type="predicted"/>
<comment type="caution">
    <text evidence="2">The sequence shown here is derived from an EMBL/GenBank/DDBJ whole genome shotgun (WGS) entry which is preliminary data.</text>
</comment>
<dbReference type="AlphaFoldDB" id="A0A6G4XPX9"/>
<evidence type="ECO:0000313" key="2">
    <source>
        <dbReference type="EMBL" id="NGO79605.1"/>
    </source>
</evidence>
<reference evidence="2 3" key="1">
    <citation type="submission" date="2020-02" db="EMBL/GenBank/DDBJ databases">
        <title>Whole-genome analyses of novel actinobacteria.</title>
        <authorList>
            <person name="Sahin N."/>
            <person name="Tokatli A."/>
        </authorList>
    </citation>
    <scope>NUCLEOTIDE SEQUENCE [LARGE SCALE GENOMIC DNA]</scope>
    <source>
        <strain evidence="2 3">YC504</strain>
    </source>
</reference>
<keyword evidence="3" id="KW-1185">Reference proteome</keyword>
<protein>
    <submittedName>
        <fullName evidence="2">Uncharacterized protein</fullName>
    </submittedName>
</protein>
<keyword evidence="1" id="KW-0732">Signal</keyword>
<evidence type="ECO:0000313" key="3">
    <source>
        <dbReference type="Proteomes" id="UP000481109"/>
    </source>
</evidence>
<gene>
    <name evidence="2" type="ORF">G6045_28700</name>
</gene>
<evidence type="ECO:0000256" key="1">
    <source>
        <dbReference type="SAM" id="SignalP"/>
    </source>
</evidence>
<feature type="signal peptide" evidence="1">
    <location>
        <begin position="1"/>
        <end position="28"/>
    </location>
</feature>